<gene>
    <name evidence="7" type="ORF">PV04_09450</name>
</gene>
<dbReference type="InterPro" id="IPR004841">
    <property type="entry name" value="AA-permease/SLC12A_dom"/>
</dbReference>
<protein>
    <recommendedName>
        <fullName evidence="6">Amino acid permease/ SLC12A domain-containing protein</fullName>
    </recommendedName>
</protein>
<keyword evidence="2 5" id="KW-0812">Transmembrane</keyword>
<feature type="transmembrane region" description="Helical" evidence="5">
    <location>
        <begin position="149"/>
        <end position="171"/>
    </location>
</feature>
<feature type="transmembrane region" description="Helical" evidence="5">
    <location>
        <begin position="402"/>
        <end position="428"/>
    </location>
</feature>
<dbReference type="Proteomes" id="UP000054266">
    <property type="component" value="Unassembled WGS sequence"/>
</dbReference>
<dbReference type="PANTHER" id="PTHR43341:SF6">
    <property type="entry name" value="AMINO ACID TRANSPORTER (EUROFUNG)"/>
    <property type="match status" value="1"/>
</dbReference>
<name>A0A0D2DQS8_9EURO</name>
<dbReference type="PANTHER" id="PTHR43341">
    <property type="entry name" value="AMINO ACID PERMEASE"/>
    <property type="match status" value="1"/>
</dbReference>
<evidence type="ECO:0000259" key="6">
    <source>
        <dbReference type="Pfam" id="PF00324"/>
    </source>
</evidence>
<dbReference type="AlphaFoldDB" id="A0A0D2DQS8"/>
<comment type="subcellular location">
    <subcellularLocation>
        <location evidence="1">Membrane</location>
        <topology evidence="1">Multi-pass membrane protein</topology>
    </subcellularLocation>
</comment>
<feature type="domain" description="Amino acid permease/ SLC12A" evidence="6">
    <location>
        <begin position="41"/>
        <end position="508"/>
    </location>
</feature>
<evidence type="ECO:0000256" key="3">
    <source>
        <dbReference type="ARBA" id="ARBA00022989"/>
    </source>
</evidence>
<keyword evidence="4 5" id="KW-0472">Membrane</keyword>
<keyword evidence="8" id="KW-1185">Reference proteome</keyword>
<feature type="transmembrane region" description="Helical" evidence="5">
    <location>
        <begin position="41"/>
        <end position="62"/>
    </location>
</feature>
<feature type="transmembrane region" description="Helical" evidence="5">
    <location>
        <begin position="118"/>
        <end position="143"/>
    </location>
</feature>
<feature type="transmembrane region" description="Helical" evidence="5">
    <location>
        <begin position="271"/>
        <end position="293"/>
    </location>
</feature>
<dbReference type="STRING" id="5601.A0A0D2DQS8"/>
<feature type="transmembrane region" description="Helical" evidence="5">
    <location>
        <begin position="448"/>
        <end position="470"/>
    </location>
</feature>
<proteinExistence type="predicted"/>
<reference evidence="7 8" key="1">
    <citation type="submission" date="2015-01" db="EMBL/GenBank/DDBJ databases">
        <title>The Genome Sequence of Capronia semiimmersa CBS27337.</title>
        <authorList>
            <consortium name="The Broad Institute Genomics Platform"/>
            <person name="Cuomo C."/>
            <person name="de Hoog S."/>
            <person name="Gorbushina A."/>
            <person name="Stielow B."/>
            <person name="Teixiera M."/>
            <person name="Abouelleil A."/>
            <person name="Chapman S.B."/>
            <person name="Priest M."/>
            <person name="Young S.K."/>
            <person name="Wortman J."/>
            <person name="Nusbaum C."/>
            <person name="Birren B."/>
        </authorList>
    </citation>
    <scope>NUCLEOTIDE SEQUENCE [LARGE SCALE GENOMIC DNA]</scope>
    <source>
        <strain evidence="7 8">CBS 27337</strain>
    </source>
</reference>
<dbReference type="EMBL" id="KN846961">
    <property type="protein sequence ID" value="KIW64522.1"/>
    <property type="molecule type" value="Genomic_DNA"/>
</dbReference>
<feature type="transmembrane region" description="Helical" evidence="5">
    <location>
        <begin position="232"/>
        <end position="250"/>
    </location>
</feature>
<accession>A0A0D2DQS8</accession>
<dbReference type="InterPro" id="IPR050524">
    <property type="entry name" value="APC_YAT"/>
</dbReference>
<feature type="transmembrane region" description="Helical" evidence="5">
    <location>
        <begin position="331"/>
        <end position="356"/>
    </location>
</feature>
<feature type="transmembrane region" description="Helical" evidence="5">
    <location>
        <begin position="74"/>
        <end position="97"/>
    </location>
</feature>
<sequence>MSETKDTKENDIVSREVSEDVGIVIAENGDQLQRKLGNRQVQLLTIGGAIGTGLFVSIGGALNKGGPAGLFLGWFFYCCIEGIINNCMAEMTVYMPVSGGYLRLAGKWVDDAFSFMAGWNFLAYIGLGIPFEITAISLVLSYWRDDIPIAAVCCVCIALYAAINLVAVHVYGEAEFWLSSGKVFLILICYCFTFIAMVGGNPKHDAFGFRYWSHPGAFAEYAHTGNLGRFEGFLYCFFLGPLLITGPEYISMVAAETKHPRVYLKQAFKTVYWRFAFIFVGGSICVGICIAYNDPTLVEILHGVRSGKGTANASPYVIAMQNLGVEGLPHLVNALLITSIFSAGNTYIYVASRILYGLALEGRAPAVMKRCTKKGVPIWCLAFVLALSCLSLLQLSSGTAQVLSWLVNIITGAGIINCMVMTTTYLFWHRACKAQGLNRKTLPYFARFQPWTTWIALGLETLILIFYGYATFLPGWFTLSDFFSYYTMVGLAPILYFGWKIIKRTKIVKPSEADLVWDRPLIDAYEASIISPPISFWTEMLQLVGFRRHIRDDVRA</sequence>
<evidence type="ECO:0000256" key="2">
    <source>
        <dbReference type="ARBA" id="ARBA00022692"/>
    </source>
</evidence>
<dbReference type="Gene3D" id="1.20.1740.10">
    <property type="entry name" value="Amino acid/polyamine transporter I"/>
    <property type="match status" value="1"/>
</dbReference>
<evidence type="ECO:0000313" key="7">
    <source>
        <dbReference type="EMBL" id="KIW64522.1"/>
    </source>
</evidence>
<evidence type="ECO:0000256" key="1">
    <source>
        <dbReference type="ARBA" id="ARBA00004141"/>
    </source>
</evidence>
<dbReference type="PIRSF" id="PIRSF006060">
    <property type="entry name" value="AA_transporter"/>
    <property type="match status" value="1"/>
</dbReference>
<dbReference type="HOGENOM" id="CLU_007946_12_1_1"/>
<feature type="transmembrane region" description="Helical" evidence="5">
    <location>
        <begin position="482"/>
        <end position="499"/>
    </location>
</feature>
<organism evidence="7 8">
    <name type="scientific">Phialophora macrospora</name>
    <dbReference type="NCBI Taxonomy" id="1851006"/>
    <lineage>
        <taxon>Eukaryota</taxon>
        <taxon>Fungi</taxon>
        <taxon>Dikarya</taxon>
        <taxon>Ascomycota</taxon>
        <taxon>Pezizomycotina</taxon>
        <taxon>Eurotiomycetes</taxon>
        <taxon>Chaetothyriomycetidae</taxon>
        <taxon>Chaetothyriales</taxon>
        <taxon>Herpotrichiellaceae</taxon>
        <taxon>Phialophora</taxon>
    </lineage>
</organism>
<evidence type="ECO:0000256" key="4">
    <source>
        <dbReference type="ARBA" id="ARBA00023136"/>
    </source>
</evidence>
<evidence type="ECO:0000256" key="5">
    <source>
        <dbReference type="SAM" id="Phobius"/>
    </source>
</evidence>
<feature type="transmembrane region" description="Helical" evidence="5">
    <location>
        <begin position="376"/>
        <end position="396"/>
    </location>
</feature>
<dbReference type="GO" id="GO:0016020">
    <property type="term" value="C:membrane"/>
    <property type="evidence" value="ECO:0007669"/>
    <property type="project" value="UniProtKB-SubCell"/>
</dbReference>
<keyword evidence="3 5" id="KW-1133">Transmembrane helix</keyword>
<feature type="transmembrane region" description="Helical" evidence="5">
    <location>
        <begin position="183"/>
        <end position="200"/>
    </location>
</feature>
<dbReference type="Pfam" id="PF00324">
    <property type="entry name" value="AA_permease"/>
    <property type="match status" value="1"/>
</dbReference>
<dbReference type="GO" id="GO:0015171">
    <property type="term" value="F:amino acid transmembrane transporter activity"/>
    <property type="evidence" value="ECO:0007669"/>
    <property type="project" value="TreeGrafter"/>
</dbReference>
<evidence type="ECO:0000313" key="8">
    <source>
        <dbReference type="Proteomes" id="UP000054266"/>
    </source>
</evidence>